<evidence type="ECO:0000313" key="2">
    <source>
        <dbReference type="EMBL" id="KNC92369.1"/>
    </source>
</evidence>
<keyword evidence="1" id="KW-0472">Membrane</keyword>
<protein>
    <submittedName>
        <fullName evidence="2">Uncharacterized protein</fullName>
    </submittedName>
</protein>
<dbReference type="OrthoDB" id="6433535at2"/>
<comment type="caution">
    <text evidence="2">The sequence shown here is derived from an EMBL/GenBank/DDBJ whole genome shotgun (WGS) entry which is preliminary data.</text>
</comment>
<name>A0A0L0GU52_9ENTR</name>
<keyword evidence="1" id="KW-0812">Transmembrane</keyword>
<keyword evidence="1" id="KW-1133">Transmembrane helix</keyword>
<dbReference type="PATRIC" id="fig|379893.4.peg.4785"/>
<dbReference type="Proteomes" id="UP000037393">
    <property type="component" value="Unassembled WGS sequence"/>
</dbReference>
<evidence type="ECO:0000256" key="1">
    <source>
        <dbReference type="SAM" id="Phobius"/>
    </source>
</evidence>
<accession>A0A0L0GU52</accession>
<dbReference type="RefSeq" id="WP_049857434.1">
    <property type="nucleotide sequence ID" value="NZ_JNGI01000093.1"/>
</dbReference>
<evidence type="ECO:0000313" key="3">
    <source>
        <dbReference type="Proteomes" id="UP000037393"/>
    </source>
</evidence>
<feature type="transmembrane region" description="Helical" evidence="1">
    <location>
        <begin position="212"/>
        <end position="231"/>
    </location>
</feature>
<dbReference type="AlphaFoldDB" id="A0A0L0GU52"/>
<sequence>MSEASSYVKMQLQSDRIIANSLDKGVSAFGIGLRNSANTLYSGFERLTWTMSCVIPQYQNECSLLWEEDKRMFICTGEFISRADAILDMLVLCIDYVLNQYTEDARSRVLNDVIQASERCHATESVHGMHRIHSPDAEATLTTEERFISAVINECNLSAAEIGQFSVMSVTGALASLRTRHFARQSLAYAIAKKAANSLSLTTHVRRKLNTYITWGAIALDFLGVTHIASLSARRLKMLNRDYYDLLYKNKLEMFFFLLEEHLPAEFYNPRLLISSQNEVVRFLKRVIL</sequence>
<dbReference type="EMBL" id="JNGI01000093">
    <property type="protein sequence ID" value="KNC92369.1"/>
    <property type="molecule type" value="Genomic_DNA"/>
</dbReference>
<organism evidence="2 3">
    <name type="scientific">Trabulsiella odontotermitis</name>
    <dbReference type="NCBI Taxonomy" id="379893"/>
    <lineage>
        <taxon>Bacteria</taxon>
        <taxon>Pseudomonadati</taxon>
        <taxon>Pseudomonadota</taxon>
        <taxon>Gammaproteobacteria</taxon>
        <taxon>Enterobacterales</taxon>
        <taxon>Enterobacteriaceae</taxon>
        <taxon>Trabulsiella</taxon>
    </lineage>
</organism>
<reference evidence="2 3" key="1">
    <citation type="journal article" date="2015" name="Appl. Environ. Microbiol.">
        <title>The Enterobacterium Trabulsiella odontotermitis Presents Novel Adaptations Related to Its Association with Fungus-Growing Termites.</title>
        <authorList>
            <person name="Sapountzis P."/>
            <person name="Gruntjes T."/>
            <person name="Otani S."/>
            <person name="Estevez J."/>
            <person name="da Costa R.R."/>
            <person name="Plunkett G.3rd."/>
            <person name="Perna N.T."/>
            <person name="Poulsen M."/>
        </authorList>
    </citation>
    <scope>NUCLEOTIDE SEQUENCE [LARGE SCALE GENOMIC DNA]</scope>
    <source>
        <strain evidence="2 3">12</strain>
    </source>
</reference>
<keyword evidence="3" id="KW-1185">Reference proteome</keyword>
<proteinExistence type="predicted"/>
<gene>
    <name evidence="2" type="ORF">GM31_23605</name>
</gene>